<proteinExistence type="predicted"/>
<dbReference type="Proteomes" id="UP001057402">
    <property type="component" value="Chromosome 11"/>
</dbReference>
<gene>
    <name evidence="1" type="ORF">MLD38_036017</name>
</gene>
<protein>
    <submittedName>
        <fullName evidence="1">Uncharacterized protein</fullName>
    </submittedName>
</protein>
<organism evidence="1 2">
    <name type="scientific">Melastoma candidum</name>
    <dbReference type="NCBI Taxonomy" id="119954"/>
    <lineage>
        <taxon>Eukaryota</taxon>
        <taxon>Viridiplantae</taxon>
        <taxon>Streptophyta</taxon>
        <taxon>Embryophyta</taxon>
        <taxon>Tracheophyta</taxon>
        <taxon>Spermatophyta</taxon>
        <taxon>Magnoliopsida</taxon>
        <taxon>eudicotyledons</taxon>
        <taxon>Gunneridae</taxon>
        <taxon>Pentapetalae</taxon>
        <taxon>rosids</taxon>
        <taxon>malvids</taxon>
        <taxon>Myrtales</taxon>
        <taxon>Melastomataceae</taxon>
        <taxon>Melastomatoideae</taxon>
        <taxon>Melastomateae</taxon>
        <taxon>Melastoma</taxon>
    </lineage>
</organism>
<evidence type="ECO:0000313" key="1">
    <source>
        <dbReference type="EMBL" id="KAI4311090.1"/>
    </source>
</evidence>
<dbReference type="EMBL" id="CM042890">
    <property type="protein sequence ID" value="KAI4311090.1"/>
    <property type="molecule type" value="Genomic_DNA"/>
</dbReference>
<reference evidence="2" key="1">
    <citation type="journal article" date="2023" name="Front. Plant Sci.">
        <title>Chromosomal-level genome assembly of Melastoma candidum provides insights into trichome evolution.</title>
        <authorList>
            <person name="Zhong Y."/>
            <person name="Wu W."/>
            <person name="Sun C."/>
            <person name="Zou P."/>
            <person name="Liu Y."/>
            <person name="Dai S."/>
            <person name="Zhou R."/>
        </authorList>
    </citation>
    <scope>NUCLEOTIDE SEQUENCE [LARGE SCALE GENOMIC DNA]</scope>
</reference>
<accession>A0ACB9LK98</accession>
<keyword evidence="2" id="KW-1185">Reference proteome</keyword>
<evidence type="ECO:0000313" key="2">
    <source>
        <dbReference type="Proteomes" id="UP001057402"/>
    </source>
</evidence>
<comment type="caution">
    <text evidence="1">The sequence shown here is derived from an EMBL/GenBank/DDBJ whole genome shotgun (WGS) entry which is preliminary data.</text>
</comment>
<sequence>MFRLSFRTSSIQLLLPLLLFDCLILVQPAFVKLPAKWENASDGNRVYHFKGNHTVILALYEARVEQVLFGCGFHCTGINCKNGSYTFSIFIASNPTVGMLYINELVEPQVVWSSNRDHPVGINATLEFTGEGDLVLKDADGSVNWSTGTSGKSVVAMNLTDGGNLVLLDGNNKTVWQSFDYPTDTLLLGQALRVGQKLSHTASQNNPTKGALFVFSLTISGLSASIQSNLSPPLAYFSMSFAGRDSSYVRLANGSLDFAMDDDTNRPVIDLPYASVQFVNLASSGHLRLYDYRPLNGAVELADLLGLDPCHYPTACGNYGVCSQGNCTCPASTGRNNYLEQRNPEHPDRGCSVRAPLTCKASESRTFLEIPNLDYFNFVAHFEDVDLEKCKEACAKNCSCMAVLYRASPDKSKKWCFLPSEVLSMINVTNASGNYTAAYINVQRDLSEYPWADDKRRNRRIFLASIFAAAVGSLILVTIFFLQKKKKKKKKKRNRVKTKLVGSSIEHIPGLLMRFTYAELEEITKNFSEKLGEGGFSNVYEGMLHDGTKVTVKHIDGFANMANQLEDDQEGTNLLEQRTLEEGSLLHMIDQKIEDVDEVSVTSLLKVSAWCLQPDFRKRPSMSMVINVLEGASITMIEDLL</sequence>
<name>A0ACB9LK98_9MYRT</name>